<evidence type="ECO:0000259" key="1">
    <source>
        <dbReference type="Pfam" id="PF14534"/>
    </source>
</evidence>
<feature type="domain" description="DUF4440" evidence="1">
    <location>
        <begin position="9"/>
        <end position="106"/>
    </location>
</feature>
<dbReference type="Gene3D" id="3.10.450.50">
    <property type="match status" value="1"/>
</dbReference>
<organism evidence="2 3">
    <name type="scientific">Halobacillus alkaliphilus</name>
    <dbReference type="NCBI Taxonomy" id="396056"/>
    <lineage>
        <taxon>Bacteria</taxon>
        <taxon>Bacillati</taxon>
        <taxon>Bacillota</taxon>
        <taxon>Bacilli</taxon>
        <taxon>Bacillales</taxon>
        <taxon>Bacillaceae</taxon>
        <taxon>Halobacillus</taxon>
    </lineage>
</organism>
<evidence type="ECO:0000313" key="2">
    <source>
        <dbReference type="EMBL" id="SFF56837.1"/>
    </source>
</evidence>
<accession>A0A1I2JUN3</accession>
<proteinExistence type="predicted"/>
<dbReference type="SUPFAM" id="SSF54427">
    <property type="entry name" value="NTF2-like"/>
    <property type="match status" value="1"/>
</dbReference>
<name>A0A1I2JUN3_9BACI</name>
<keyword evidence="3" id="KW-1185">Reference proteome</keyword>
<dbReference type="EMBL" id="FOOG01000002">
    <property type="protein sequence ID" value="SFF56837.1"/>
    <property type="molecule type" value="Genomic_DNA"/>
</dbReference>
<sequence>MTDSLKTHIRELEEAHVSLKVRESPVELDKLLADDFWEIGSSGIMYDKKDCLDLGVVLSQMTLHNYAIQQLAEDVVLSTYFIEDHTRKRNTLRSSIWKFIDDRWQLYFHQGTITQLQVKDLT</sequence>
<dbReference type="AlphaFoldDB" id="A0A1I2JUN3"/>
<dbReference type="InterPro" id="IPR032710">
    <property type="entry name" value="NTF2-like_dom_sf"/>
</dbReference>
<dbReference type="RefSeq" id="WP_089749450.1">
    <property type="nucleotide sequence ID" value="NZ_FOOG01000002.1"/>
</dbReference>
<dbReference type="OrthoDB" id="121974at2"/>
<dbReference type="Pfam" id="PF14534">
    <property type="entry name" value="DUF4440"/>
    <property type="match status" value="1"/>
</dbReference>
<dbReference type="InterPro" id="IPR027843">
    <property type="entry name" value="DUF4440"/>
</dbReference>
<protein>
    <recommendedName>
        <fullName evidence="1">DUF4440 domain-containing protein</fullName>
    </recommendedName>
</protein>
<dbReference type="Proteomes" id="UP000198897">
    <property type="component" value="Unassembled WGS sequence"/>
</dbReference>
<gene>
    <name evidence="2" type="ORF">SAMN05216353_1026</name>
</gene>
<reference evidence="3" key="1">
    <citation type="submission" date="2016-10" db="EMBL/GenBank/DDBJ databases">
        <authorList>
            <person name="Varghese N."/>
            <person name="Submissions S."/>
        </authorList>
    </citation>
    <scope>NUCLEOTIDE SEQUENCE [LARGE SCALE GENOMIC DNA]</scope>
    <source>
        <strain evidence="3">FP5</strain>
    </source>
</reference>
<evidence type="ECO:0000313" key="3">
    <source>
        <dbReference type="Proteomes" id="UP000198897"/>
    </source>
</evidence>